<dbReference type="AlphaFoldDB" id="A0A511N9N2"/>
<evidence type="ECO:0000259" key="3">
    <source>
        <dbReference type="Pfam" id="PF16653"/>
    </source>
</evidence>
<evidence type="ECO:0008006" key="6">
    <source>
        <dbReference type="Google" id="ProtNLM"/>
    </source>
</evidence>
<feature type="domain" description="Saccharopine dehydrogenase NADP binding" evidence="2">
    <location>
        <begin position="5"/>
        <end position="115"/>
    </location>
</feature>
<dbReference type="Pfam" id="PF16653">
    <property type="entry name" value="Sacchrp_dh_C"/>
    <property type="match status" value="1"/>
</dbReference>
<gene>
    <name evidence="4" type="ORF">DC3_51350</name>
</gene>
<evidence type="ECO:0000256" key="1">
    <source>
        <dbReference type="ARBA" id="ARBA00023002"/>
    </source>
</evidence>
<dbReference type="InterPro" id="IPR032095">
    <property type="entry name" value="Sacchrp_dh-like_C"/>
</dbReference>
<dbReference type="PANTHER" id="PTHR11133:SF22">
    <property type="entry name" value="ALPHA-AMINOADIPIC SEMIALDEHYDE SYNTHASE, MITOCHONDRIAL"/>
    <property type="match status" value="1"/>
</dbReference>
<dbReference type="InterPro" id="IPR036291">
    <property type="entry name" value="NAD(P)-bd_dom_sf"/>
</dbReference>
<dbReference type="InterPro" id="IPR005097">
    <property type="entry name" value="Sacchrp_dh_NADP-bd"/>
</dbReference>
<dbReference type="PANTHER" id="PTHR11133">
    <property type="entry name" value="SACCHAROPINE DEHYDROGENASE"/>
    <property type="match status" value="1"/>
</dbReference>
<keyword evidence="5" id="KW-1185">Reference proteome</keyword>
<dbReference type="SUPFAM" id="SSF55347">
    <property type="entry name" value="Glyceraldehyde-3-phosphate dehydrogenase-like, C-terminal domain"/>
    <property type="match status" value="1"/>
</dbReference>
<dbReference type="Pfam" id="PF03435">
    <property type="entry name" value="Sacchrp_dh_NADP"/>
    <property type="match status" value="1"/>
</dbReference>
<dbReference type="SUPFAM" id="SSF51735">
    <property type="entry name" value="NAD(P)-binding Rossmann-fold domains"/>
    <property type="match status" value="1"/>
</dbReference>
<evidence type="ECO:0000313" key="4">
    <source>
        <dbReference type="EMBL" id="GEM49500.1"/>
    </source>
</evidence>
<name>A0A511N9N2_DEIC1</name>
<proteinExistence type="predicted"/>
<reference evidence="4 5" key="1">
    <citation type="submission" date="2019-07" db="EMBL/GenBank/DDBJ databases">
        <title>Whole genome shotgun sequence of Deinococcus cellulosilyticus NBRC 106333.</title>
        <authorList>
            <person name="Hosoyama A."/>
            <person name="Uohara A."/>
            <person name="Ohji S."/>
            <person name="Ichikawa N."/>
        </authorList>
    </citation>
    <scope>NUCLEOTIDE SEQUENCE [LARGE SCALE GENOMIC DNA]</scope>
    <source>
        <strain evidence="4 5">NBRC 106333</strain>
    </source>
</reference>
<dbReference type="Proteomes" id="UP000321306">
    <property type="component" value="Unassembled WGS sequence"/>
</dbReference>
<dbReference type="InterPro" id="IPR051168">
    <property type="entry name" value="AASS"/>
</dbReference>
<dbReference type="RefSeq" id="WP_146890175.1">
    <property type="nucleotide sequence ID" value="NZ_BJXB01000036.1"/>
</dbReference>
<evidence type="ECO:0000259" key="2">
    <source>
        <dbReference type="Pfam" id="PF03435"/>
    </source>
</evidence>
<organism evidence="4 5">
    <name type="scientific">Deinococcus cellulosilyticus (strain DSM 18568 / NBRC 106333 / KACC 11606 / 5516J-15)</name>
    <dbReference type="NCBI Taxonomy" id="1223518"/>
    <lineage>
        <taxon>Bacteria</taxon>
        <taxon>Thermotogati</taxon>
        <taxon>Deinococcota</taxon>
        <taxon>Deinococci</taxon>
        <taxon>Deinococcales</taxon>
        <taxon>Deinococcaceae</taxon>
        <taxon>Deinococcus</taxon>
    </lineage>
</organism>
<evidence type="ECO:0000313" key="5">
    <source>
        <dbReference type="Proteomes" id="UP000321306"/>
    </source>
</evidence>
<keyword evidence="1" id="KW-0560">Oxidoreductase</keyword>
<dbReference type="Gene3D" id="3.40.50.720">
    <property type="entry name" value="NAD(P)-binding Rossmann-like Domain"/>
    <property type="match status" value="1"/>
</dbReference>
<comment type="caution">
    <text evidence="4">The sequence shown here is derived from an EMBL/GenBank/DDBJ whole genome shotgun (WGS) entry which is preliminary data.</text>
</comment>
<dbReference type="OrthoDB" id="9769367at2"/>
<dbReference type="EMBL" id="BJXB01000036">
    <property type="protein sequence ID" value="GEM49500.1"/>
    <property type="molecule type" value="Genomic_DNA"/>
</dbReference>
<accession>A0A511N9N2</accession>
<protein>
    <recommendedName>
        <fullName evidence="6">Saccharopine dehydrogenase</fullName>
    </recommendedName>
</protein>
<sequence>MKRKVLIFGAGKVGTTIAHLLHHAQNYEVTLADKSEQALERAVKTVPVRSVVLDATDIGMMQEAFKEVDQVVSAGPYFVNKFIAEAALNAGVSYFDLTEDRETTAHIRELAKQAKPGQVFMPQCGLAPGFIGILAADLAKGFDSILDIKMRVGALPQFPTNMLMYNLTWSTDGVVNEYINPCEALHDGKIVEMQALEGLESFSLDGITYEAFNTSGGLGTLCETLEGKVQRLDYKSVRYPGHRYLMQFLIRDLRLSERREMLKDILENALPITPQDVVLTFCTVTGYKEGRLTQVSDARKIYDQMVHGQHWSAIQLTTAASLCAVLDLHAEDFLPAQGFVRQEDVPLRPFLENRFGRYYQVEQVEHLANSARIVPA</sequence>
<feature type="domain" description="Saccharopine dehydrogenase-like C-terminal" evidence="3">
    <location>
        <begin position="125"/>
        <end position="352"/>
    </location>
</feature>
<dbReference type="Gene3D" id="3.30.360.10">
    <property type="entry name" value="Dihydrodipicolinate Reductase, domain 2"/>
    <property type="match status" value="1"/>
</dbReference>
<dbReference type="GO" id="GO:0016491">
    <property type="term" value="F:oxidoreductase activity"/>
    <property type="evidence" value="ECO:0007669"/>
    <property type="project" value="UniProtKB-KW"/>
</dbReference>